<dbReference type="PANTHER" id="PTHR38471">
    <property type="entry name" value="FOUR HELIX BUNDLE PROTEIN"/>
    <property type="match status" value="1"/>
</dbReference>
<evidence type="ECO:0000313" key="2">
    <source>
        <dbReference type="Proteomes" id="UP000708576"/>
    </source>
</evidence>
<proteinExistence type="predicted"/>
<dbReference type="InterPro" id="IPR012657">
    <property type="entry name" value="23S_rRNA-intervening_sequence"/>
</dbReference>
<sequence>MKSFRELMVWQKSIDFVTEVYDITTVFPEEEKFGLTNQIRRASVSIPSNIAEGYGRKSDGDFSRFLSIAIGSNYEVQTQLEIAKNVGYLTIDDLNKAIDKLEEIDKMLKGLKAKLK</sequence>
<gene>
    <name evidence="1" type="ORF">KEM10_02635</name>
</gene>
<dbReference type="NCBIfam" id="TIGR02436">
    <property type="entry name" value="four helix bundle protein"/>
    <property type="match status" value="1"/>
</dbReference>
<organism evidence="1 2">
    <name type="scientific">Carboxylicivirga linearis</name>
    <dbReference type="NCBI Taxonomy" id="1628157"/>
    <lineage>
        <taxon>Bacteria</taxon>
        <taxon>Pseudomonadati</taxon>
        <taxon>Bacteroidota</taxon>
        <taxon>Bacteroidia</taxon>
        <taxon>Marinilabiliales</taxon>
        <taxon>Marinilabiliaceae</taxon>
        <taxon>Carboxylicivirga</taxon>
    </lineage>
</organism>
<dbReference type="PANTHER" id="PTHR38471:SF2">
    <property type="entry name" value="FOUR HELIX BUNDLE PROTEIN"/>
    <property type="match status" value="1"/>
</dbReference>
<dbReference type="InterPro" id="IPR036583">
    <property type="entry name" value="23S_rRNA_IVS_sf"/>
</dbReference>
<dbReference type="SUPFAM" id="SSF158446">
    <property type="entry name" value="IVS-encoded protein-like"/>
    <property type="match status" value="1"/>
</dbReference>
<comment type="caution">
    <text evidence="1">The sequence shown here is derived from an EMBL/GenBank/DDBJ whole genome shotgun (WGS) entry which is preliminary data.</text>
</comment>
<evidence type="ECO:0000313" key="1">
    <source>
        <dbReference type="EMBL" id="MBS2097158.1"/>
    </source>
</evidence>
<dbReference type="Pfam" id="PF05635">
    <property type="entry name" value="23S_rRNA_IVP"/>
    <property type="match status" value="1"/>
</dbReference>
<keyword evidence="2" id="KW-1185">Reference proteome</keyword>
<dbReference type="Proteomes" id="UP000708576">
    <property type="component" value="Unassembled WGS sequence"/>
</dbReference>
<dbReference type="CDD" id="cd16377">
    <property type="entry name" value="23S_rRNA_IVP_like"/>
    <property type="match status" value="1"/>
</dbReference>
<dbReference type="Gene3D" id="1.20.1440.60">
    <property type="entry name" value="23S rRNA-intervening sequence"/>
    <property type="match status" value="1"/>
</dbReference>
<dbReference type="EMBL" id="JAGUCO010000001">
    <property type="protein sequence ID" value="MBS2097158.1"/>
    <property type="molecule type" value="Genomic_DNA"/>
</dbReference>
<name>A0ABS5JQL3_9BACT</name>
<protein>
    <submittedName>
        <fullName evidence="1">Four helix bundle protein</fullName>
    </submittedName>
</protein>
<dbReference type="RefSeq" id="WP_212213124.1">
    <property type="nucleotide sequence ID" value="NZ_JAGUCO010000001.1"/>
</dbReference>
<reference evidence="1 2" key="1">
    <citation type="journal article" date="2015" name="Int. J. Syst. Evol. Microbiol.">
        <title>Carboxylicivirga linearis sp. nov., isolated from a sea cucumber culture pond.</title>
        <authorList>
            <person name="Wang F.Q."/>
            <person name="Zhou Y.X."/>
            <person name="Lin X.Z."/>
            <person name="Chen G.J."/>
            <person name="Du Z.J."/>
        </authorList>
    </citation>
    <scope>NUCLEOTIDE SEQUENCE [LARGE SCALE GENOMIC DNA]</scope>
    <source>
        <strain evidence="1 2">FB218</strain>
    </source>
</reference>
<accession>A0ABS5JQL3</accession>
<dbReference type="NCBIfam" id="NF008911">
    <property type="entry name" value="PRK12275.1-2"/>
    <property type="match status" value="1"/>
</dbReference>